<dbReference type="EMBL" id="JBHSMZ010000016">
    <property type="protein sequence ID" value="MFC5551107.1"/>
    <property type="molecule type" value="Genomic_DNA"/>
</dbReference>
<sequence>MMRGLVAVLLAAACSLAAAADKQPHKPPQKKLAAADESTEGFLNLYVEICVRHFGDLEDFRARLLREKVPKLAPEHAKLFLSGMAGDAWPVPYKGKMGNFVLALPAGKNLCLLHAHRANTVAVEKGFLDIVADAPKPMVAKRGPVREELSLDKLKMRTVSSTWAPPGARRKMEFMLTTSASPKAELQALGSVAIVADDGPPKAPARPAPKRTP</sequence>
<dbReference type="Proteomes" id="UP001596086">
    <property type="component" value="Unassembled WGS sequence"/>
</dbReference>
<name>A0ABW0S6J5_9BURK</name>
<evidence type="ECO:0000313" key="2">
    <source>
        <dbReference type="EMBL" id="MFC5551107.1"/>
    </source>
</evidence>
<feature type="signal peptide" evidence="1">
    <location>
        <begin position="1"/>
        <end position="19"/>
    </location>
</feature>
<proteinExistence type="predicted"/>
<feature type="chain" id="PRO_5046792576" evidence="1">
    <location>
        <begin position="20"/>
        <end position="213"/>
    </location>
</feature>
<evidence type="ECO:0000256" key="1">
    <source>
        <dbReference type="SAM" id="SignalP"/>
    </source>
</evidence>
<dbReference type="NCBIfam" id="NF047650">
    <property type="entry name" value="lipo_NMCC_0638"/>
    <property type="match status" value="1"/>
</dbReference>
<keyword evidence="3" id="KW-1185">Reference proteome</keyword>
<comment type="caution">
    <text evidence="2">The sequence shown here is derived from an EMBL/GenBank/DDBJ whole genome shotgun (WGS) entry which is preliminary data.</text>
</comment>
<reference evidence="3" key="1">
    <citation type="journal article" date="2019" name="Int. J. Syst. Evol. Microbiol.">
        <title>The Global Catalogue of Microorganisms (GCM) 10K type strain sequencing project: providing services to taxonomists for standard genome sequencing and annotation.</title>
        <authorList>
            <consortium name="The Broad Institute Genomics Platform"/>
            <consortium name="The Broad Institute Genome Sequencing Center for Infectious Disease"/>
            <person name="Wu L."/>
            <person name="Ma J."/>
        </authorList>
    </citation>
    <scope>NUCLEOTIDE SEQUENCE [LARGE SCALE GENOMIC DNA]</scope>
    <source>
        <strain evidence="3">CGMCC 4.5798</strain>
    </source>
</reference>
<accession>A0ABW0S6J5</accession>
<evidence type="ECO:0000313" key="3">
    <source>
        <dbReference type="Proteomes" id="UP001596086"/>
    </source>
</evidence>
<dbReference type="RefSeq" id="WP_379774687.1">
    <property type="nucleotide sequence ID" value="NZ_JBHSMZ010000016.1"/>
</dbReference>
<keyword evidence="1" id="KW-0732">Signal</keyword>
<protein>
    <submittedName>
        <fullName evidence="2">Uncharacterized protein</fullName>
    </submittedName>
</protein>
<organism evidence="2 3">
    <name type="scientific">Massilia aerilata</name>
    <dbReference type="NCBI Taxonomy" id="453817"/>
    <lineage>
        <taxon>Bacteria</taxon>
        <taxon>Pseudomonadati</taxon>
        <taxon>Pseudomonadota</taxon>
        <taxon>Betaproteobacteria</taxon>
        <taxon>Burkholderiales</taxon>
        <taxon>Oxalobacteraceae</taxon>
        <taxon>Telluria group</taxon>
        <taxon>Massilia</taxon>
    </lineage>
</organism>
<gene>
    <name evidence="2" type="ORF">ACFPO9_21525</name>
</gene>